<organism evidence="1 2">
    <name type="scientific">Lasiodiplodia mahajangana</name>
    <dbReference type="NCBI Taxonomy" id="1108764"/>
    <lineage>
        <taxon>Eukaryota</taxon>
        <taxon>Fungi</taxon>
        <taxon>Dikarya</taxon>
        <taxon>Ascomycota</taxon>
        <taxon>Pezizomycotina</taxon>
        <taxon>Dothideomycetes</taxon>
        <taxon>Dothideomycetes incertae sedis</taxon>
        <taxon>Botryosphaeriales</taxon>
        <taxon>Botryosphaeriaceae</taxon>
        <taxon>Lasiodiplodia</taxon>
    </lineage>
</organism>
<keyword evidence="2" id="KW-1185">Reference proteome</keyword>
<evidence type="ECO:0000313" key="2">
    <source>
        <dbReference type="Proteomes" id="UP001153332"/>
    </source>
</evidence>
<accession>A0ACC2JWQ9</accession>
<name>A0ACC2JWQ9_9PEZI</name>
<proteinExistence type="predicted"/>
<protein>
    <submittedName>
        <fullName evidence="1">Uncharacterized protein</fullName>
    </submittedName>
</protein>
<dbReference type="EMBL" id="JAPUUL010000220">
    <property type="protein sequence ID" value="KAJ8131834.1"/>
    <property type="molecule type" value="Genomic_DNA"/>
</dbReference>
<gene>
    <name evidence="1" type="ORF">O1611_g1792</name>
</gene>
<sequence>MDSFQSPSRATDPATLHAGSIYLREQYDATKNLRFLLQATAFSEGAIAATTTDDPMRSDYLSTSVSNLTRQFLRTKDPQVLGSAIERAREALVTYSGGPDMRRNKVQNVAFLLEEEIKLVAGSGQVSGAVALAKKAVDEIPDDHRNHTRLLGLLAQQLWQKYDDAKQEQDLFETIEKGEEALSEAQRTTALNPVDMSVIAKTLCVALEYRYIIRGSGDDLKRLFSLLTGFSVDSVAEQAKVNCMRARYLAWRYRDHGGSMADLNRAVELSKFFSDIPRGEADRISNLDYAIIYFCMKYDHDGQVSGLDEITALIHREMNAISPLELRPHLHNLNLLRIRRYAINGSLEELNEAIQDYKKALSAMDDKNEMRPGSLSNLGYLLCMRYERLGERDALEESIERCYTAVDATRDGDPQLTLRKSNLATCLAQKYVRTELLRDLGPVIELGRAIIEAMPETLADRFKYLNNLGVWLSWSYMQTKEPAELDEGIAHIRNAIEQAPRDHVVRIDCLNNLCACLKMRYDRGEPRWLVDLDDAIQYGQEAVAQLPSHHAMKTRNLRNLFGALKTKYEETHDDGIRNEVLGVVKQAVESEGSPPSHRLNFVFDDAVPWLLAHNAWEELSRITELAVSLLSNVSPRSLRQQDQQYLLRRYAGLASTAAAAALEAGKSGQDALRLLEHGRGTITSILLQNRRSISSLQRQHPNWAKKFEGLRDALDPPLPIGSALVHATQSSTSIALSPEDRYRTAEELNELLKKIRADDAFKNFLLPLTTLEMMSAARENQAIVVINIARFRCDAFLIQSNEVSIINLTGLTAKRVETEVKRFRDSRSRKDAFQVLEWLWAIAMEKILARLGADKPCFGRDYSEWPRVYWVPTGPLRLLPIHAAGYHCDGTGRSVLDRVVSSYSLSVEEILHGQEIKAQIQQTRKPTQVMLQPQDKPGAACKFVLVSMESTRGSSRLPYAPEEVHAVSEMLPPCLPHESLDRPLRDNLLRTMSSAARF</sequence>
<evidence type="ECO:0000313" key="1">
    <source>
        <dbReference type="EMBL" id="KAJ8131834.1"/>
    </source>
</evidence>
<dbReference type="Proteomes" id="UP001153332">
    <property type="component" value="Unassembled WGS sequence"/>
</dbReference>
<comment type="caution">
    <text evidence="1">The sequence shown here is derived from an EMBL/GenBank/DDBJ whole genome shotgun (WGS) entry which is preliminary data.</text>
</comment>
<reference evidence="1" key="1">
    <citation type="submission" date="2022-12" db="EMBL/GenBank/DDBJ databases">
        <title>Genome Sequence of Lasiodiplodia mahajangana.</title>
        <authorList>
            <person name="Buettner E."/>
        </authorList>
    </citation>
    <scope>NUCLEOTIDE SEQUENCE</scope>
    <source>
        <strain evidence="1">VT137</strain>
    </source>
</reference>